<dbReference type="EMBL" id="QBLH01001127">
    <property type="protein sequence ID" value="TGZ53006.1"/>
    <property type="molecule type" value="Genomic_DNA"/>
</dbReference>
<proteinExistence type="predicted"/>
<evidence type="ECO:0000313" key="3">
    <source>
        <dbReference type="Proteomes" id="UP000310200"/>
    </source>
</evidence>
<keyword evidence="1" id="KW-0812">Transmembrane</keyword>
<feature type="transmembrane region" description="Helical" evidence="1">
    <location>
        <begin position="77"/>
        <end position="99"/>
    </location>
</feature>
<comment type="caution">
    <text evidence="2">The sequence shown here is derived from an EMBL/GenBank/DDBJ whole genome shotgun (WGS) entry which is preliminary data.</text>
</comment>
<keyword evidence="1" id="KW-0472">Membrane</keyword>
<accession>A0A4S2KTW2</accession>
<keyword evidence="1" id="KW-1133">Transmembrane helix</keyword>
<evidence type="ECO:0000313" key="2">
    <source>
        <dbReference type="EMBL" id="TGZ53006.1"/>
    </source>
</evidence>
<name>A0A4S2KTW2_9HYME</name>
<organism evidence="2 3">
    <name type="scientific">Temnothorax longispinosus</name>
    <dbReference type="NCBI Taxonomy" id="300112"/>
    <lineage>
        <taxon>Eukaryota</taxon>
        <taxon>Metazoa</taxon>
        <taxon>Ecdysozoa</taxon>
        <taxon>Arthropoda</taxon>
        <taxon>Hexapoda</taxon>
        <taxon>Insecta</taxon>
        <taxon>Pterygota</taxon>
        <taxon>Neoptera</taxon>
        <taxon>Endopterygota</taxon>
        <taxon>Hymenoptera</taxon>
        <taxon>Apocrita</taxon>
        <taxon>Aculeata</taxon>
        <taxon>Formicoidea</taxon>
        <taxon>Formicidae</taxon>
        <taxon>Myrmicinae</taxon>
        <taxon>Temnothorax</taxon>
    </lineage>
</organism>
<reference evidence="2 3" key="1">
    <citation type="journal article" date="2019" name="Philos. Trans. R. Soc. Lond., B, Biol. Sci.">
        <title>Ant behaviour and brain gene expression of defending hosts depend on the ecological success of the intruding social parasite.</title>
        <authorList>
            <person name="Kaur R."/>
            <person name="Stoldt M."/>
            <person name="Jongepier E."/>
            <person name="Feldmeyer B."/>
            <person name="Menzel F."/>
            <person name="Bornberg-Bauer E."/>
            <person name="Foitzik S."/>
        </authorList>
    </citation>
    <scope>NUCLEOTIDE SEQUENCE [LARGE SCALE GENOMIC DNA]</scope>
    <source>
        <tissue evidence="2">Whole body</tissue>
    </source>
</reference>
<feature type="transmembrane region" description="Helical" evidence="1">
    <location>
        <begin position="128"/>
        <end position="148"/>
    </location>
</feature>
<gene>
    <name evidence="2" type="ORF">DBV15_00629</name>
</gene>
<protein>
    <recommendedName>
        <fullName evidence="4">Transmembrane protein</fullName>
    </recommendedName>
</protein>
<evidence type="ECO:0008006" key="4">
    <source>
        <dbReference type="Google" id="ProtNLM"/>
    </source>
</evidence>
<keyword evidence="3" id="KW-1185">Reference proteome</keyword>
<evidence type="ECO:0000256" key="1">
    <source>
        <dbReference type="SAM" id="Phobius"/>
    </source>
</evidence>
<dbReference type="Proteomes" id="UP000310200">
    <property type="component" value="Unassembled WGS sequence"/>
</dbReference>
<dbReference type="AlphaFoldDB" id="A0A4S2KTW2"/>
<sequence length="225" mass="25817">MAYILNKAPVLCRSVFCKNIISGPVNKNTLVRSYEHLTNRTNRTNSWAEQKYKLKDNISDGYQLVYREHSTINGTIIAAYHIGWICLAAATFSSGYLIYVNPPVLKKGTSGILRTGYVLRPLTDVQRVLILFTSFAFSVILIVVSKGLPLRIYYSSKEKVYKAVFVNRIFGKKQIETFGEGTVVPISNRKFLRDSFFKINNRIVLLDKECFPVPYVRERMLRKTE</sequence>